<evidence type="ECO:0000313" key="3">
    <source>
        <dbReference type="Proteomes" id="UP001321580"/>
    </source>
</evidence>
<evidence type="ECO:0000313" key="2">
    <source>
        <dbReference type="EMBL" id="MDI9240422.1"/>
    </source>
</evidence>
<organism evidence="2 3">
    <name type="scientific">Lysobacter stagni</name>
    <dbReference type="NCBI Taxonomy" id="3045172"/>
    <lineage>
        <taxon>Bacteria</taxon>
        <taxon>Pseudomonadati</taxon>
        <taxon>Pseudomonadota</taxon>
        <taxon>Gammaproteobacteria</taxon>
        <taxon>Lysobacterales</taxon>
        <taxon>Lysobacteraceae</taxon>
        <taxon>Lysobacter</taxon>
    </lineage>
</organism>
<sequence>MGAVRWMLMLWLATVVISTAVVAWAVLWHRLDFQRESAQLRAAFDALWFDTPIGRVTGQALTVVKVAYQIDEALLASAMYTGPARWDALWYAAGPGPSYFLAVCVLESGKPMTPPRWIVRTLDEPHMRAALNGDRNAQMLAFNEAIQA</sequence>
<keyword evidence="1" id="KW-0812">Transmembrane</keyword>
<protein>
    <recommendedName>
        <fullName evidence="4">DUF3592 domain-containing protein</fullName>
    </recommendedName>
</protein>
<name>A0ABT6XJV9_9GAMM</name>
<keyword evidence="3" id="KW-1185">Reference proteome</keyword>
<dbReference type="RefSeq" id="WP_283213756.1">
    <property type="nucleotide sequence ID" value="NZ_JASGBI010000001.1"/>
</dbReference>
<reference evidence="2 3" key="1">
    <citation type="submission" date="2023-05" db="EMBL/GenBank/DDBJ databases">
        <title>Lysobacter sp. strain LF1 Genome sequencing and assembly.</title>
        <authorList>
            <person name="Jung Y."/>
        </authorList>
    </citation>
    <scope>NUCLEOTIDE SEQUENCE [LARGE SCALE GENOMIC DNA]</scope>
    <source>
        <strain evidence="2 3">LF1</strain>
    </source>
</reference>
<dbReference type="Proteomes" id="UP001321580">
    <property type="component" value="Unassembled WGS sequence"/>
</dbReference>
<evidence type="ECO:0000256" key="1">
    <source>
        <dbReference type="SAM" id="Phobius"/>
    </source>
</evidence>
<accession>A0ABT6XJV9</accession>
<comment type="caution">
    <text evidence="2">The sequence shown here is derived from an EMBL/GenBank/DDBJ whole genome shotgun (WGS) entry which is preliminary data.</text>
</comment>
<proteinExistence type="predicted"/>
<gene>
    <name evidence="2" type="ORF">QLQ15_16060</name>
</gene>
<keyword evidence="1" id="KW-0472">Membrane</keyword>
<evidence type="ECO:0008006" key="4">
    <source>
        <dbReference type="Google" id="ProtNLM"/>
    </source>
</evidence>
<keyword evidence="1" id="KW-1133">Transmembrane helix</keyword>
<dbReference type="EMBL" id="JASGBI010000001">
    <property type="protein sequence ID" value="MDI9240422.1"/>
    <property type="molecule type" value="Genomic_DNA"/>
</dbReference>
<feature type="transmembrane region" description="Helical" evidence="1">
    <location>
        <begin position="6"/>
        <end position="27"/>
    </location>
</feature>